<dbReference type="GO" id="GO:0005737">
    <property type="term" value="C:cytoplasm"/>
    <property type="evidence" value="ECO:0007669"/>
    <property type="project" value="TreeGrafter"/>
</dbReference>
<dbReference type="PROSITE" id="PS51039">
    <property type="entry name" value="ZF_AN1"/>
    <property type="match status" value="2"/>
</dbReference>
<feature type="compositionally biased region" description="Low complexity" evidence="7">
    <location>
        <begin position="215"/>
        <end position="228"/>
    </location>
</feature>
<reference evidence="9 10" key="1">
    <citation type="journal article" date="2018" name="Sci. Rep.">
        <title>Raphidocelis subcapitata (=Pseudokirchneriella subcapitata) provides an insight into genome evolution and environmental adaptations in the Sphaeropleales.</title>
        <authorList>
            <person name="Suzuki S."/>
            <person name="Yamaguchi H."/>
            <person name="Nakajima N."/>
            <person name="Kawachi M."/>
        </authorList>
    </citation>
    <scope>NUCLEOTIDE SEQUENCE [LARGE SCALE GENOMIC DNA]</scope>
    <source>
        <strain evidence="9 10">NIES-35</strain>
    </source>
</reference>
<comment type="caution">
    <text evidence="9">The sequence shown here is derived from an EMBL/GenBank/DDBJ whole genome shotgun (WGS) entry which is preliminary data.</text>
</comment>
<keyword evidence="4 6" id="KW-0863">Zinc-finger</keyword>
<keyword evidence="5" id="KW-0862">Zinc</keyword>
<evidence type="ECO:0000256" key="6">
    <source>
        <dbReference type="PROSITE-ProRule" id="PRU00449"/>
    </source>
</evidence>
<accession>A0A2V0NV82</accession>
<sequence>MSSPALVEAEADLLGLGEHCRHPECRTLDFLPFKCDACKQIYCLDHRTYSAHACKAASASRQLLVIVCPLCAGSVHLGPGESPDAAFDRHCAAGGCDPRNYARATQKPRCPARGCKEKLTTINTYACKACHQRVCMRHRMTDDHQCPGRPAAGAGAGATAAAKRHAAAAAASVAGLAARVGRGASAAAAAAAASATAADPTNSVHATAARRRQALEQQRQQEAAARAANGGGWLSQLWPPQAASGSQQQQQQGRRQPDAVIDLTGDGGTPPPSRPPPPPAAPQQLTAAASAGFEFACHRCGAGFHDAVQLVEHDSRCAAGTAARGANCRLS</sequence>
<keyword evidence="3" id="KW-0677">Repeat</keyword>
<protein>
    <recommendedName>
        <fullName evidence="8">AN1-type domain-containing protein</fullName>
    </recommendedName>
</protein>
<gene>
    <name evidence="9" type="ORF">Rsub_04284</name>
</gene>
<dbReference type="GO" id="GO:0008270">
    <property type="term" value="F:zinc ion binding"/>
    <property type="evidence" value="ECO:0007669"/>
    <property type="project" value="UniProtKB-KW"/>
</dbReference>
<dbReference type="AlphaFoldDB" id="A0A2V0NV82"/>
<evidence type="ECO:0000313" key="10">
    <source>
        <dbReference type="Proteomes" id="UP000247498"/>
    </source>
</evidence>
<name>A0A2V0NV82_9CHLO</name>
<dbReference type="PANTHER" id="PTHR14677">
    <property type="entry name" value="ARSENITE INDUCUBLE RNA ASSOCIATED PROTEIN AIP-1-RELATED"/>
    <property type="match status" value="1"/>
</dbReference>
<evidence type="ECO:0000256" key="1">
    <source>
        <dbReference type="ARBA" id="ARBA00003732"/>
    </source>
</evidence>
<evidence type="ECO:0000256" key="3">
    <source>
        <dbReference type="ARBA" id="ARBA00022737"/>
    </source>
</evidence>
<keyword evidence="2" id="KW-0479">Metal-binding</keyword>
<feature type="compositionally biased region" description="Pro residues" evidence="7">
    <location>
        <begin position="269"/>
        <end position="281"/>
    </location>
</feature>
<dbReference type="Pfam" id="PF01428">
    <property type="entry name" value="zf-AN1"/>
    <property type="match status" value="2"/>
</dbReference>
<dbReference type="Proteomes" id="UP000247498">
    <property type="component" value="Unassembled WGS sequence"/>
</dbReference>
<dbReference type="SUPFAM" id="SSF118310">
    <property type="entry name" value="AN1-like Zinc finger"/>
    <property type="match status" value="2"/>
</dbReference>
<dbReference type="Pfam" id="PF25403">
    <property type="entry name" value="zf-C2H2_ZFAND2"/>
    <property type="match status" value="1"/>
</dbReference>
<dbReference type="Gene3D" id="4.10.1110.10">
    <property type="entry name" value="AN1-like Zinc finger"/>
    <property type="match status" value="2"/>
</dbReference>
<evidence type="ECO:0000256" key="4">
    <source>
        <dbReference type="ARBA" id="ARBA00022771"/>
    </source>
</evidence>
<keyword evidence="10" id="KW-1185">Reference proteome</keyword>
<feature type="compositionally biased region" description="Low complexity" evidence="7">
    <location>
        <begin position="241"/>
        <end position="254"/>
    </location>
</feature>
<dbReference type="InterPro" id="IPR000058">
    <property type="entry name" value="Znf_AN1"/>
</dbReference>
<organism evidence="9 10">
    <name type="scientific">Raphidocelis subcapitata</name>
    <dbReference type="NCBI Taxonomy" id="307507"/>
    <lineage>
        <taxon>Eukaryota</taxon>
        <taxon>Viridiplantae</taxon>
        <taxon>Chlorophyta</taxon>
        <taxon>core chlorophytes</taxon>
        <taxon>Chlorophyceae</taxon>
        <taxon>CS clade</taxon>
        <taxon>Sphaeropleales</taxon>
        <taxon>Selenastraceae</taxon>
        <taxon>Raphidocelis</taxon>
    </lineage>
</organism>
<dbReference type="STRING" id="307507.A0A2V0NV82"/>
<feature type="domain" description="AN1-type" evidence="8">
    <location>
        <begin position="104"/>
        <end position="154"/>
    </location>
</feature>
<evidence type="ECO:0000256" key="2">
    <source>
        <dbReference type="ARBA" id="ARBA00022723"/>
    </source>
</evidence>
<feature type="region of interest" description="Disordered" evidence="7">
    <location>
        <begin position="194"/>
        <end position="287"/>
    </location>
</feature>
<evidence type="ECO:0000259" key="8">
    <source>
        <dbReference type="PROSITE" id="PS51039"/>
    </source>
</evidence>
<dbReference type="PANTHER" id="PTHR14677:SF20">
    <property type="entry name" value="ZINC FINGER AN1-TYPE CONTAINING 2A-RELATED"/>
    <property type="match status" value="1"/>
</dbReference>
<proteinExistence type="predicted"/>
<feature type="domain" description="AN1-type" evidence="8">
    <location>
        <begin position="14"/>
        <end position="62"/>
    </location>
</feature>
<dbReference type="OrthoDB" id="431929at2759"/>
<dbReference type="EMBL" id="BDRX01000025">
    <property type="protein sequence ID" value="GBF91544.1"/>
    <property type="molecule type" value="Genomic_DNA"/>
</dbReference>
<dbReference type="InParanoid" id="A0A2V0NV82"/>
<comment type="function">
    <text evidence="1">May be involved in environmental stress response.</text>
</comment>
<evidence type="ECO:0000313" key="9">
    <source>
        <dbReference type="EMBL" id="GBF91544.1"/>
    </source>
</evidence>
<dbReference type="InterPro" id="IPR035896">
    <property type="entry name" value="AN1-like_Znf"/>
</dbReference>
<dbReference type="SMART" id="SM00154">
    <property type="entry name" value="ZnF_AN1"/>
    <property type="match status" value="2"/>
</dbReference>
<dbReference type="InterPro" id="IPR057357">
    <property type="entry name" value="Znf-C2H2_ZFAND2A/B"/>
</dbReference>
<evidence type="ECO:0000256" key="5">
    <source>
        <dbReference type="ARBA" id="ARBA00022833"/>
    </source>
</evidence>
<evidence type="ECO:0000256" key="7">
    <source>
        <dbReference type="SAM" id="MobiDB-lite"/>
    </source>
</evidence>